<dbReference type="InterPro" id="IPR007212">
    <property type="entry name" value="Zf-like"/>
</dbReference>
<dbReference type="EMBL" id="QNRX01000008">
    <property type="protein sequence ID" value="RBP64459.1"/>
    <property type="molecule type" value="Genomic_DNA"/>
</dbReference>
<gene>
    <name evidence="2" type="ORF">DES36_10882</name>
</gene>
<evidence type="ECO:0000259" key="1">
    <source>
        <dbReference type="Pfam" id="PF04071"/>
    </source>
</evidence>
<keyword evidence="3" id="KW-1185">Reference proteome</keyword>
<evidence type="ECO:0000313" key="2">
    <source>
        <dbReference type="EMBL" id="RBP64459.1"/>
    </source>
</evidence>
<dbReference type="Proteomes" id="UP000253490">
    <property type="component" value="Unassembled WGS sequence"/>
</dbReference>
<dbReference type="OrthoDB" id="9799337at2"/>
<dbReference type="AlphaFoldDB" id="A0A366I9J5"/>
<dbReference type="RefSeq" id="WP_113920608.1">
    <property type="nucleotide sequence ID" value="NZ_QNRX01000008.1"/>
</dbReference>
<name>A0A366I9J5_9FIRM</name>
<protein>
    <submittedName>
        <fullName evidence="2">Cysteine-rich small protein</fullName>
    </submittedName>
</protein>
<sequence length="94" mass="11163">MKVRKDIETENFKFFSHKECEYFPCHKVNSPEDFNCIFCYCPLYALGDQCGGNFSYTEKGIKNCTNCNIPHRKESYDKILEKMDKIMEIAKRKE</sequence>
<accession>A0A366I9J5</accession>
<evidence type="ECO:0000313" key="3">
    <source>
        <dbReference type="Proteomes" id="UP000253490"/>
    </source>
</evidence>
<dbReference type="Pfam" id="PF04071">
    <property type="entry name" value="zf-like"/>
    <property type="match status" value="1"/>
</dbReference>
<reference evidence="2 3" key="1">
    <citation type="submission" date="2018-06" db="EMBL/GenBank/DDBJ databases">
        <title>Genomic Encyclopedia of Type Strains, Phase IV (KMG-IV): sequencing the most valuable type-strain genomes for metagenomic binning, comparative biology and taxonomic classification.</title>
        <authorList>
            <person name="Goeker M."/>
        </authorList>
    </citation>
    <scope>NUCLEOTIDE SEQUENCE [LARGE SCALE GENOMIC DNA]</scope>
    <source>
        <strain evidence="2 3">DSM 22112</strain>
    </source>
</reference>
<proteinExistence type="predicted"/>
<comment type="caution">
    <text evidence="2">The sequence shown here is derived from an EMBL/GenBank/DDBJ whole genome shotgun (WGS) entry which is preliminary data.</text>
</comment>
<organism evidence="2 3">
    <name type="scientific">Alkalibaculum bacchi</name>
    <dbReference type="NCBI Taxonomy" id="645887"/>
    <lineage>
        <taxon>Bacteria</taxon>
        <taxon>Bacillati</taxon>
        <taxon>Bacillota</taxon>
        <taxon>Clostridia</taxon>
        <taxon>Eubacteriales</taxon>
        <taxon>Eubacteriaceae</taxon>
        <taxon>Alkalibaculum</taxon>
    </lineage>
</organism>
<feature type="domain" description="Cysteine-rich small" evidence="1">
    <location>
        <begin position="12"/>
        <end position="93"/>
    </location>
</feature>